<proteinExistence type="predicted"/>
<dbReference type="Pfam" id="PF12146">
    <property type="entry name" value="Hydrolase_4"/>
    <property type="match status" value="1"/>
</dbReference>
<gene>
    <name evidence="2" type="ORF">GAGA_3838</name>
</gene>
<protein>
    <submittedName>
        <fullName evidence="2">Phospholipase/Carboxylesterase</fullName>
    </submittedName>
</protein>
<dbReference type="PANTHER" id="PTHR43798:SF33">
    <property type="entry name" value="HYDROLASE, PUTATIVE (AFU_ORTHOLOGUE AFUA_2G14860)-RELATED"/>
    <property type="match status" value="1"/>
</dbReference>
<dbReference type="PANTHER" id="PTHR43798">
    <property type="entry name" value="MONOACYLGLYCEROL LIPASE"/>
    <property type="match status" value="1"/>
</dbReference>
<dbReference type="InterPro" id="IPR029058">
    <property type="entry name" value="AB_hydrolase_fold"/>
</dbReference>
<keyword evidence="3" id="KW-1185">Reference proteome</keyword>
<organism evidence="2 3">
    <name type="scientific">Paraglaciecola agarilytica NO2</name>
    <dbReference type="NCBI Taxonomy" id="1125747"/>
    <lineage>
        <taxon>Bacteria</taxon>
        <taxon>Pseudomonadati</taxon>
        <taxon>Pseudomonadota</taxon>
        <taxon>Gammaproteobacteria</taxon>
        <taxon>Alteromonadales</taxon>
        <taxon>Alteromonadaceae</taxon>
        <taxon>Paraglaciecola</taxon>
    </lineage>
</organism>
<evidence type="ECO:0000259" key="1">
    <source>
        <dbReference type="Pfam" id="PF12146"/>
    </source>
</evidence>
<sequence>MLSVAIIGAARYDKAKTNCSDVYPMRLIHSVFLPFLIAAVSVSFASHADASLDTGLTYFDQLYQTELGGVVSCQSQTESRHATCSSQLKNEGNAPFVLHHTHKTEKVFVLFHGLSDSPFFLTTVAQAIHKQGHNVLVALLPGHGKKDADQDMQDPELAARWRSNVQEMIALAPEFGEQLYLGGFSTGGALSAEYILEHPGEVKGLLLFSGALAVDSSVETMASIWGIKWLAKTLDGDYQSMGPNPFKYPSVARYSAFQLTDVIFSVRDLIKQQKPLDIAIFAAHSEADNTTPISGVKDLMAYNKGQNTLFLVDKKFDVCHADVVVNEAQIKQMNFDESQVTEILPCSIPSANPQHAEMLEAMSEFIRQY</sequence>
<accession>A0ABQ0IBK4</accession>
<dbReference type="InterPro" id="IPR022742">
    <property type="entry name" value="Hydrolase_4"/>
</dbReference>
<dbReference type="Proteomes" id="UP000008372">
    <property type="component" value="Unassembled WGS sequence"/>
</dbReference>
<dbReference type="InterPro" id="IPR050266">
    <property type="entry name" value="AB_hydrolase_sf"/>
</dbReference>
<name>A0ABQ0IBK4_9ALTE</name>
<comment type="caution">
    <text evidence="2">The sequence shown here is derived from an EMBL/GenBank/DDBJ whole genome shotgun (WGS) entry which is preliminary data.</text>
</comment>
<evidence type="ECO:0000313" key="2">
    <source>
        <dbReference type="EMBL" id="GAC06671.1"/>
    </source>
</evidence>
<dbReference type="RefSeq" id="WP_008305602.1">
    <property type="nucleotide sequence ID" value="NZ_BAEK01000071.1"/>
</dbReference>
<reference evidence="2 3" key="1">
    <citation type="journal article" date="2014" name="Environ. Microbiol.">
        <title>Comparative genomics of the marine bacterial genus Glaciecola reveals the high degree of genomic diversity and genomic characteristic for cold adaptation.</title>
        <authorList>
            <person name="Qin Q.L."/>
            <person name="Xie B.B."/>
            <person name="Yu Y."/>
            <person name="Shu Y.L."/>
            <person name="Rong J.C."/>
            <person name="Zhang Y.J."/>
            <person name="Zhao D.L."/>
            <person name="Chen X.L."/>
            <person name="Zhang X.Y."/>
            <person name="Chen B."/>
            <person name="Zhou B.C."/>
            <person name="Zhang Y.Z."/>
        </authorList>
    </citation>
    <scope>NUCLEOTIDE SEQUENCE [LARGE SCALE GENOMIC DNA]</scope>
    <source>
        <strain evidence="2 3">NO2</strain>
    </source>
</reference>
<dbReference type="EMBL" id="BAEK01000071">
    <property type="protein sequence ID" value="GAC06671.1"/>
    <property type="molecule type" value="Genomic_DNA"/>
</dbReference>
<feature type="domain" description="Serine aminopeptidase S33" evidence="1">
    <location>
        <begin position="103"/>
        <end position="235"/>
    </location>
</feature>
<evidence type="ECO:0000313" key="3">
    <source>
        <dbReference type="Proteomes" id="UP000008372"/>
    </source>
</evidence>
<dbReference type="Gene3D" id="3.40.50.1820">
    <property type="entry name" value="alpha/beta hydrolase"/>
    <property type="match status" value="1"/>
</dbReference>
<dbReference type="SUPFAM" id="SSF53474">
    <property type="entry name" value="alpha/beta-Hydrolases"/>
    <property type="match status" value="1"/>
</dbReference>